<keyword evidence="1" id="KW-0732">Signal</keyword>
<sequence>MLRRISTLAVTAAMAGGVLFTALPAQAAPAAGQQSVTAMAARGSITVNIRELQQQSRDLKDKANQLDRLGAHAEANRCRAQAAAIDKRVKQLLDAENGVSRPFGR</sequence>
<proteinExistence type="predicted"/>
<reference evidence="3" key="1">
    <citation type="journal article" date="2019" name="Int. J. Syst. Evol. Microbiol.">
        <title>The Global Catalogue of Microorganisms (GCM) 10K type strain sequencing project: providing services to taxonomists for standard genome sequencing and annotation.</title>
        <authorList>
            <consortium name="The Broad Institute Genomics Platform"/>
            <consortium name="The Broad Institute Genome Sequencing Center for Infectious Disease"/>
            <person name="Wu L."/>
            <person name="Ma J."/>
        </authorList>
    </citation>
    <scope>NUCLEOTIDE SEQUENCE [LARGE SCALE GENOMIC DNA]</scope>
    <source>
        <strain evidence="3">JCM 4737</strain>
    </source>
</reference>
<evidence type="ECO:0008006" key="4">
    <source>
        <dbReference type="Google" id="ProtNLM"/>
    </source>
</evidence>
<gene>
    <name evidence="2" type="ORF">GCM10010346_32260</name>
</gene>
<dbReference type="RefSeq" id="WP_138897200.1">
    <property type="nucleotide sequence ID" value="NZ_BMVO01000009.1"/>
</dbReference>
<evidence type="ECO:0000256" key="1">
    <source>
        <dbReference type="SAM" id="SignalP"/>
    </source>
</evidence>
<keyword evidence="3" id="KW-1185">Reference proteome</keyword>
<accession>A0ABQ3DMJ1</accession>
<evidence type="ECO:0000313" key="3">
    <source>
        <dbReference type="Proteomes" id="UP000599437"/>
    </source>
</evidence>
<feature type="chain" id="PRO_5046931818" description="Secreted protein" evidence="1">
    <location>
        <begin position="28"/>
        <end position="105"/>
    </location>
</feature>
<organism evidence="2 3">
    <name type="scientific">Streptomyces chryseus</name>
    <dbReference type="NCBI Taxonomy" id="68186"/>
    <lineage>
        <taxon>Bacteria</taxon>
        <taxon>Bacillati</taxon>
        <taxon>Actinomycetota</taxon>
        <taxon>Actinomycetes</taxon>
        <taxon>Kitasatosporales</taxon>
        <taxon>Streptomycetaceae</taxon>
        <taxon>Streptomyces</taxon>
    </lineage>
</organism>
<dbReference type="Proteomes" id="UP000599437">
    <property type="component" value="Unassembled WGS sequence"/>
</dbReference>
<evidence type="ECO:0000313" key="2">
    <source>
        <dbReference type="EMBL" id="GHB06653.1"/>
    </source>
</evidence>
<name>A0ABQ3DMJ1_9ACTN</name>
<feature type="signal peptide" evidence="1">
    <location>
        <begin position="1"/>
        <end position="27"/>
    </location>
</feature>
<protein>
    <recommendedName>
        <fullName evidence="4">Secreted protein</fullName>
    </recommendedName>
</protein>
<comment type="caution">
    <text evidence="2">The sequence shown here is derived from an EMBL/GenBank/DDBJ whole genome shotgun (WGS) entry which is preliminary data.</text>
</comment>
<dbReference type="EMBL" id="BMVO01000009">
    <property type="protein sequence ID" value="GHB06653.1"/>
    <property type="molecule type" value="Genomic_DNA"/>
</dbReference>